<dbReference type="InterPro" id="IPR005135">
    <property type="entry name" value="Endo/exonuclease/phosphatase"/>
</dbReference>
<proteinExistence type="predicted"/>
<dbReference type="GeneID" id="134285167"/>
<keyword evidence="4" id="KW-1185">Reference proteome</keyword>
<protein>
    <recommendedName>
        <fullName evidence="2">Endonuclease/exonuclease/phosphatase domain-containing protein</fullName>
    </recommendedName>
</protein>
<name>A0ABM1Z119_AEDAL</name>
<dbReference type="PANTHER" id="PTHR33395:SF22">
    <property type="entry name" value="REVERSE TRANSCRIPTASE DOMAIN-CONTAINING PROTEIN"/>
    <property type="match status" value="1"/>
</dbReference>
<feature type="domain" description="Endonuclease/exonuclease/phosphatase" evidence="2">
    <location>
        <begin position="182"/>
        <end position="381"/>
    </location>
</feature>
<feature type="region of interest" description="Disordered" evidence="1">
    <location>
        <begin position="44"/>
        <end position="116"/>
    </location>
</feature>
<feature type="compositionally biased region" description="Polar residues" evidence="1">
    <location>
        <begin position="87"/>
        <end position="102"/>
    </location>
</feature>
<evidence type="ECO:0000313" key="4">
    <source>
        <dbReference type="Proteomes" id="UP000069940"/>
    </source>
</evidence>
<dbReference type="EnsemblMetazoa" id="AALFPA23_013981.R20297">
    <property type="protein sequence ID" value="AALFPA23_013981.P20297"/>
    <property type="gene ID" value="AALFPA23_013981"/>
</dbReference>
<accession>A0ABM1Z119</accession>
<evidence type="ECO:0000256" key="1">
    <source>
        <dbReference type="SAM" id="MobiDB-lite"/>
    </source>
</evidence>
<dbReference type="InterPro" id="IPR036691">
    <property type="entry name" value="Endo/exonu/phosph_ase_sf"/>
</dbReference>
<dbReference type="RefSeq" id="XP_062701341.1">
    <property type="nucleotide sequence ID" value="XM_062845357.1"/>
</dbReference>
<reference evidence="3" key="2">
    <citation type="submission" date="2025-05" db="UniProtKB">
        <authorList>
            <consortium name="EnsemblMetazoa"/>
        </authorList>
    </citation>
    <scope>IDENTIFICATION</scope>
    <source>
        <strain evidence="3">Foshan</strain>
    </source>
</reference>
<reference evidence="4" key="1">
    <citation type="journal article" date="2015" name="Proc. Natl. Acad. Sci. U.S.A.">
        <title>Genome sequence of the Asian Tiger mosquito, Aedes albopictus, reveals insights into its biology, genetics, and evolution.</title>
        <authorList>
            <person name="Chen X.G."/>
            <person name="Jiang X."/>
            <person name="Gu J."/>
            <person name="Xu M."/>
            <person name="Wu Y."/>
            <person name="Deng Y."/>
            <person name="Zhang C."/>
            <person name="Bonizzoni M."/>
            <person name="Dermauw W."/>
            <person name="Vontas J."/>
            <person name="Armbruster P."/>
            <person name="Huang X."/>
            <person name="Yang Y."/>
            <person name="Zhang H."/>
            <person name="He W."/>
            <person name="Peng H."/>
            <person name="Liu Y."/>
            <person name="Wu K."/>
            <person name="Chen J."/>
            <person name="Lirakis M."/>
            <person name="Topalis P."/>
            <person name="Van Leeuwen T."/>
            <person name="Hall A.B."/>
            <person name="Jiang X."/>
            <person name="Thorpe C."/>
            <person name="Mueller R.L."/>
            <person name="Sun C."/>
            <person name="Waterhouse R.M."/>
            <person name="Yan G."/>
            <person name="Tu Z.J."/>
            <person name="Fang X."/>
            <person name="James A.A."/>
        </authorList>
    </citation>
    <scope>NUCLEOTIDE SEQUENCE [LARGE SCALE GENOMIC DNA]</scope>
    <source>
        <strain evidence="4">Foshan</strain>
    </source>
</reference>
<dbReference type="PANTHER" id="PTHR33395">
    <property type="entry name" value="TRANSCRIPTASE, PUTATIVE-RELATED-RELATED"/>
    <property type="match status" value="1"/>
</dbReference>
<dbReference type="Gene3D" id="3.60.10.10">
    <property type="entry name" value="Endonuclease/exonuclease/phosphatase"/>
    <property type="match status" value="1"/>
</dbReference>
<dbReference type="Proteomes" id="UP000069940">
    <property type="component" value="Unassembled WGS sequence"/>
</dbReference>
<organism evidence="3 4">
    <name type="scientific">Aedes albopictus</name>
    <name type="common">Asian tiger mosquito</name>
    <name type="synonym">Stegomyia albopicta</name>
    <dbReference type="NCBI Taxonomy" id="7160"/>
    <lineage>
        <taxon>Eukaryota</taxon>
        <taxon>Metazoa</taxon>
        <taxon>Ecdysozoa</taxon>
        <taxon>Arthropoda</taxon>
        <taxon>Hexapoda</taxon>
        <taxon>Insecta</taxon>
        <taxon>Pterygota</taxon>
        <taxon>Neoptera</taxon>
        <taxon>Endopterygota</taxon>
        <taxon>Diptera</taxon>
        <taxon>Nematocera</taxon>
        <taxon>Culicoidea</taxon>
        <taxon>Culicidae</taxon>
        <taxon>Culicinae</taxon>
        <taxon>Aedini</taxon>
        <taxon>Aedes</taxon>
        <taxon>Stegomyia</taxon>
    </lineage>
</organism>
<dbReference type="SUPFAM" id="SSF56219">
    <property type="entry name" value="DNase I-like"/>
    <property type="match status" value="1"/>
</dbReference>
<sequence length="613" mass="69146">MMEALKPFDTVEPSRFSLSADCSGRPSRSVPVFEIGEEGFQLAHSGKYPNNRVPSSVESRPIPSTNDDNAHAMSTHFHLPTECPANGTISSVSKRLQSSTTERTPRSMIEAPKPPDTVELSRFYSSADCSGHPSRSVPVFGIGEGGFQLARSGNLDVCDMPSSRAANRQLDPSEDRIWAYYHNVRGLRTKIDDLFLASSDCGMDIIFLTETGLDSSIDSLQLFGGDYNVFRCDRNALNSNKASFGGVLIAVAKRFPSSVVNVEHGDQLEQVCVSATIKGSRLYLASLYLPPDRSRDSRTMELHIASIRELCERSDRVLVCGDYNQPRLDWLAADCSVSVAESSSLNAASTVLLDGMDFLNLSQRNAVRNELGRTLDLVFYSVENDMEIDESAVSLLPIDSHHPPLVLSLSSTFAQPAQIERNIEVRPLDFRKIDFAIFSQFLSNRDWDDVLQCTDVDDMTMRFCGIIKDWLELNVPRKKRRFSPAWSTPLLRRLKRDRNSAQRKLRNNNTVDNKRNFKHASTVYCRLNSSLYKSHVLRVQWNLRRNPSSFWSFVNSKRKNSSILLMCDLVIERQPVLRKHVSYLQNTSHQSSNGVELATRKRSLQQVMYRRTP</sequence>
<feature type="compositionally biased region" description="Polar residues" evidence="1">
    <location>
        <begin position="52"/>
        <end position="67"/>
    </location>
</feature>
<evidence type="ECO:0000313" key="3">
    <source>
        <dbReference type="EnsemblMetazoa" id="AALFPA23_013981.P20297"/>
    </source>
</evidence>
<dbReference type="Pfam" id="PF03372">
    <property type="entry name" value="Exo_endo_phos"/>
    <property type="match status" value="1"/>
</dbReference>
<evidence type="ECO:0000259" key="2">
    <source>
        <dbReference type="Pfam" id="PF03372"/>
    </source>
</evidence>